<organism evidence="10 11">
    <name type="scientific">Arabidopsis thaliana</name>
    <name type="common">Mouse-ear cress</name>
    <dbReference type="NCBI Taxonomy" id="3702"/>
    <lineage>
        <taxon>Eukaryota</taxon>
        <taxon>Viridiplantae</taxon>
        <taxon>Streptophyta</taxon>
        <taxon>Embryophyta</taxon>
        <taxon>Tracheophyta</taxon>
        <taxon>Spermatophyta</taxon>
        <taxon>Magnoliopsida</taxon>
        <taxon>eudicotyledons</taxon>
        <taxon>Gunneridae</taxon>
        <taxon>Pentapetalae</taxon>
        <taxon>rosids</taxon>
        <taxon>malvids</taxon>
        <taxon>Brassicales</taxon>
        <taxon>Brassicaceae</taxon>
        <taxon>Camelineae</taxon>
        <taxon>Arabidopsis</taxon>
    </lineage>
</organism>
<dbReference type="Pfam" id="PF13855">
    <property type="entry name" value="LRR_8"/>
    <property type="match status" value="1"/>
</dbReference>
<feature type="domain" description="Malectin-like" evidence="9">
    <location>
        <begin position="3"/>
        <end position="303"/>
    </location>
</feature>
<evidence type="ECO:0000256" key="5">
    <source>
        <dbReference type="ARBA" id="ARBA00022737"/>
    </source>
</evidence>
<keyword evidence="6" id="KW-1133">Transmembrane helix</keyword>
<evidence type="ECO:0000256" key="2">
    <source>
        <dbReference type="ARBA" id="ARBA00022614"/>
    </source>
</evidence>
<evidence type="ECO:0000256" key="1">
    <source>
        <dbReference type="ARBA" id="ARBA00004167"/>
    </source>
</evidence>
<sequence>MFELTYMSDDGYVRGGKTGRIGKGQESDIFKSSLRLRYFADGIRNCYNLNVTQGMNYLIRASFVYGNYDGLNTIPNFDLYLGSNKWATVNEILAIKEIIHVMRSNSLQVCLVKTGKTTPMINSLELRPLRNDMYVIESGSLKNEFRAFFKISGDPILRHPNDVHDRIWWSAWKEEWVPLNTTHNVNTSTGYDLPQDVMANAGTSPNDTLGFNISWKMDPTTDFYLYMHFAELQALGPDDYREFYIVLNGDFINVPYNPTALTAKTLYDTTPRRCPSGTCLLQLEASGGSTLPPLMNAIEIYSVLNLPQLESNEDDVAAIKNIRSAYKLDRLNWEGDPCVPNKFVWAVLSFNTFVNVSFTRNLSSSALTGIITPRFSNLTHLQELDLSNNNLTGGVPEFLADMKSLLVINLSRNKLNGSVPKKLIEKKGLKLK</sequence>
<dbReference type="Pfam" id="PF12819">
    <property type="entry name" value="Malectin_like"/>
    <property type="match status" value="1"/>
</dbReference>
<accession>A0A7G2E389</accession>
<evidence type="ECO:0000256" key="7">
    <source>
        <dbReference type="ARBA" id="ARBA00023136"/>
    </source>
</evidence>
<dbReference type="GO" id="GO:0016020">
    <property type="term" value="C:membrane"/>
    <property type="evidence" value="ECO:0007669"/>
    <property type="project" value="UniProtKB-SubCell"/>
</dbReference>
<dbReference type="Gene3D" id="3.80.10.10">
    <property type="entry name" value="Ribonuclease Inhibitor"/>
    <property type="match status" value="1"/>
</dbReference>
<dbReference type="FunFam" id="3.80.10.10:FF:000129">
    <property type="entry name" value="Leucine-rich repeat receptor-like kinase"/>
    <property type="match status" value="1"/>
</dbReference>
<keyword evidence="5" id="KW-0677">Repeat</keyword>
<dbReference type="InterPro" id="IPR032675">
    <property type="entry name" value="LRR_dom_sf"/>
</dbReference>
<dbReference type="SUPFAM" id="SSF52058">
    <property type="entry name" value="L domain-like"/>
    <property type="match status" value="1"/>
</dbReference>
<dbReference type="InterPro" id="IPR024788">
    <property type="entry name" value="Malectin-like_Carb-bd_dom"/>
</dbReference>
<evidence type="ECO:0000256" key="8">
    <source>
        <dbReference type="ARBA" id="ARBA00023170"/>
    </source>
</evidence>
<evidence type="ECO:0000313" key="10">
    <source>
        <dbReference type="EMBL" id="CAD5315268.1"/>
    </source>
</evidence>
<dbReference type="EMBL" id="LR881466">
    <property type="protein sequence ID" value="CAD5315268.1"/>
    <property type="molecule type" value="Genomic_DNA"/>
</dbReference>
<name>A0A7G2E389_ARATH</name>
<keyword evidence="2" id="KW-0433">Leucine-rich repeat</keyword>
<dbReference type="InterPro" id="IPR001611">
    <property type="entry name" value="Leu-rich_rpt"/>
</dbReference>
<keyword evidence="8" id="KW-0675">Receptor</keyword>
<gene>
    <name evidence="10" type="ORF">AT9943_LOCUS3648</name>
</gene>
<evidence type="ECO:0000256" key="3">
    <source>
        <dbReference type="ARBA" id="ARBA00022692"/>
    </source>
</evidence>
<dbReference type="PANTHER" id="PTHR45631:SF22">
    <property type="entry name" value="LRR RECEPTOR-LIKE SERINE_THREONINE-PROTEIN KINASE PAM74-RELATED"/>
    <property type="match status" value="1"/>
</dbReference>
<keyword evidence="7" id="KW-0472">Membrane</keyword>
<proteinExistence type="predicted"/>
<evidence type="ECO:0000259" key="9">
    <source>
        <dbReference type="Pfam" id="PF12819"/>
    </source>
</evidence>
<reference evidence="10 11" key="1">
    <citation type="submission" date="2020-09" db="EMBL/GenBank/DDBJ databases">
        <authorList>
            <person name="Ashkenazy H."/>
        </authorList>
    </citation>
    <scope>NUCLEOTIDE SEQUENCE [LARGE SCALE GENOMIC DNA]</scope>
    <source>
        <strain evidence="11">cv. Cdm-0</strain>
    </source>
</reference>
<dbReference type="Proteomes" id="UP000516314">
    <property type="component" value="Chromosome 1"/>
</dbReference>
<evidence type="ECO:0000256" key="6">
    <source>
        <dbReference type="ARBA" id="ARBA00022989"/>
    </source>
</evidence>
<protein>
    <submittedName>
        <fullName evidence="10">(thale cress) hypothetical protein</fullName>
    </submittedName>
</protein>
<evidence type="ECO:0000313" key="11">
    <source>
        <dbReference type="Proteomes" id="UP000516314"/>
    </source>
</evidence>
<dbReference type="PRINTS" id="PR00019">
    <property type="entry name" value="LEURICHRPT"/>
</dbReference>
<dbReference type="AlphaFoldDB" id="A0A7G2E389"/>
<comment type="subcellular location">
    <subcellularLocation>
        <location evidence="1">Membrane</location>
        <topology evidence="1">Single-pass membrane protein</topology>
    </subcellularLocation>
</comment>
<dbReference type="PANTHER" id="PTHR45631">
    <property type="entry name" value="OS07G0107800 PROTEIN-RELATED"/>
    <property type="match status" value="1"/>
</dbReference>
<keyword evidence="3" id="KW-0812">Transmembrane</keyword>
<evidence type="ECO:0000256" key="4">
    <source>
        <dbReference type="ARBA" id="ARBA00022729"/>
    </source>
</evidence>
<keyword evidence="4" id="KW-0732">Signal</keyword>